<evidence type="ECO:0000313" key="2">
    <source>
        <dbReference type="Proteomes" id="UP000428260"/>
    </source>
</evidence>
<dbReference type="KEGG" id="mcos:GM418_20055"/>
<dbReference type="AlphaFoldDB" id="A0A6I6JXK5"/>
<dbReference type="Proteomes" id="UP000428260">
    <property type="component" value="Chromosome"/>
</dbReference>
<proteinExistence type="predicted"/>
<dbReference type="EMBL" id="CP046401">
    <property type="protein sequence ID" value="QGY45880.1"/>
    <property type="molecule type" value="Genomic_DNA"/>
</dbReference>
<organism evidence="1 2">
    <name type="scientific">Maribellus comscasis</name>
    <dbReference type="NCBI Taxonomy" id="2681766"/>
    <lineage>
        <taxon>Bacteria</taxon>
        <taxon>Pseudomonadati</taxon>
        <taxon>Bacteroidota</taxon>
        <taxon>Bacteroidia</taxon>
        <taxon>Marinilabiliales</taxon>
        <taxon>Prolixibacteraceae</taxon>
        <taxon>Maribellus</taxon>
    </lineage>
</organism>
<keyword evidence="2" id="KW-1185">Reference proteome</keyword>
<reference evidence="1 2" key="1">
    <citation type="submission" date="2019-11" db="EMBL/GenBank/DDBJ databases">
        <authorList>
            <person name="Zheng R.K."/>
            <person name="Sun C.M."/>
        </authorList>
    </citation>
    <scope>NUCLEOTIDE SEQUENCE [LARGE SCALE GENOMIC DNA]</scope>
    <source>
        <strain evidence="1 2">WC007</strain>
    </source>
</reference>
<protein>
    <recommendedName>
        <fullName evidence="3">DUF3108 domain-containing protein</fullName>
    </recommendedName>
</protein>
<dbReference type="RefSeq" id="WP_158869019.1">
    <property type="nucleotide sequence ID" value="NZ_CP046401.1"/>
</dbReference>
<dbReference type="InterPro" id="IPR045767">
    <property type="entry name" value="DUF6134"/>
</dbReference>
<name>A0A6I6JXK5_9BACT</name>
<gene>
    <name evidence="1" type="ORF">GM418_20055</name>
</gene>
<accession>A0A6I6JXK5</accession>
<sequence length="240" mass="27468">MKTKFFIKRKSQLTNIGLLRYCLVVTSKFNKQGYKTISHFLCLVLGILLFTPVSAEPNELTTKYSMHLLGANIGEFSVRQTGESGNVSVEAITDVNVNLLISYRVKYIQHTVYNQGVLQSSLVETYKNGKLNSTTFLKLQNNSYQLVADGDTTIINDYITYSGSLIYFNEPTEIKKIYKERSAEMQQINPVSEHIYVIKDENEKELNRYFYEGGILQYAQMKHAIGTIELKRITTNELND</sequence>
<dbReference type="Pfam" id="PF19630">
    <property type="entry name" value="DUF6134"/>
    <property type="match status" value="1"/>
</dbReference>
<evidence type="ECO:0008006" key="3">
    <source>
        <dbReference type="Google" id="ProtNLM"/>
    </source>
</evidence>
<evidence type="ECO:0000313" key="1">
    <source>
        <dbReference type="EMBL" id="QGY45880.1"/>
    </source>
</evidence>